<dbReference type="AlphaFoldDB" id="A0A6G1HTB4"/>
<dbReference type="Proteomes" id="UP000799640">
    <property type="component" value="Unassembled WGS sequence"/>
</dbReference>
<accession>A0A6G1HTB4</accession>
<evidence type="ECO:0000313" key="2">
    <source>
        <dbReference type="EMBL" id="KAF2399298.1"/>
    </source>
</evidence>
<name>A0A6G1HTB4_9PEZI</name>
<feature type="chain" id="PRO_5026056734" description="Ubiquitin 3 binding protein But2 C-terminal domain-containing protein" evidence="1">
    <location>
        <begin position="23"/>
        <end position="228"/>
    </location>
</feature>
<evidence type="ECO:0008006" key="4">
    <source>
        <dbReference type="Google" id="ProtNLM"/>
    </source>
</evidence>
<evidence type="ECO:0000256" key="1">
    <source>
        <dbReference type="SAM" id="SignalP"/>
    </source>
</evidence>
<gene>
    <name evidence="2" type="ORF">EJ06DRAFT_557753</name>
</gene>
<feature type="signal peptide" evidence="1">
    <location>
        <begin position="1"/>
        <end position="22"/>
    </location>
</feature>
<sequence length="228" mass="24508">MAALAQILGALAIIVMIRSSGAVGLERRDTATFAEVSFVPVNNPGTQISEGMPFTTIMYNSNYAELDPKATSVTAVGTWRQTEDSWGALPTSTVGFLSSIAPLNAIFYPPPACTTQYQFRELANRVFVGTTSSSYPPDYLSVTYYSPGICPRGGYIIGADTETHRSCACFSFSNLPGPNSPITVSWTISAYTNSYYFPSQTGLPYTSSSAQFFGVGSLQFVVTPISIR</sequence>
<evidence type="ECO:0000313" key="3">
    <source>
        <dbReference type="Proteomes" id="UP000799640"/>
    </source>
</evidence>
<dbReference type="OrthoDB" id="4770059at2759"/>
<proteinExistence type="predicted"/>
<keyword evidence="3" id="KW-1185">Reference proteome</keyword>
<dbReference type="EMBL" id="ML996698">
    <property type="protein sequence ID" value="KAF2399298.1"/>
    <property type="molecule type" value="Genomic_DNA"/>
</dbReference>
<reference evidence="2" key="1">
    <citation type="journal article" date="2020" name="Stud. Mycol.">
        <title>101 Dothideomycetes genomes: a test case for predicting lifestyles and emergence of pathogens.</title>
        <authorList>
            <person name="Haridas S."/>
            <person name="Albert R."/>
            <person name="Binder M."/>
            <person name="Bloem J."/>
            <person name="Labutti K."/>
            <person name="Salamov A."/>
            <person name="Andreopoulos B."/>
            <person name="Baker S."/>
            <person name="Barry K."/>
            <person name="Bills G."/>
            <person name="Bluhm B."/>
            <person name="Cannon C."/>
            <person name="Castanera R."/>
            <person name="Culley D."/>
            <person name="Daum C."/>
            <person name="Ezra D."/>
            <person name="Gonzalez J."/>
            <person name="Henrissat B."/>
            <person name="Kuo A."/>
            <person name="Liang C."/>
            <person name="Lipzen A."/>
            <person name="Lutzoni F."/>
            <person name="Magnuson J."/>
            <person name="Mondo S."/>
            <person name="Nolan M."/>
            <person name="Ohm R."/>
            <person name="Pangilinan J."/>
            <person name="Park H.-J."/>
            <person name="Ramirez L."/>
            <person name="Alfaro M."/>
            <person name="Sun H."/>
            <person name="Tritt A."/>
            <person name="Yoshinaga Y."/>
            <person name="Zwiers L.-H."/>
            <person name="Turgeon B."/>
            <person name="Goodwin S."/>
            <person name="Spatafora J."/>
            <person name="Crous P."/>
            <person name="Grigoriev I."/>
        </authorList>
    </citation>
    <scope>NUCLEOTIDE SEQUENCE</scope>
    <source>
        <strain evidence="2">CBS 262.69</strain>
    </source>
</reference>
<protein>
    <recommendedName>
        <fullName evidence="4">Ubiquitin 3 binding protein But2 C-terminal domain-containing protein</fullName>
    </recommendedName>
</protein>
<keyword evidence="1" id="KW-0732">Signal</keyword>
<organism evidence="2 3">
    <name type="scientific">Trichodelitschia bisporula</name>
    <dbReference type="NCBI Taxonomy" id="703511"/>
    <lineage>
        <taxon>Eukaryota</taxon>
        <taxon>Fungi</taxon>
        <taxon>Dikarya</taxon>
        <taxon>Ascomycota</taxon>
        <taxon>Pezizomycotina</taxon>
        <taxon>Dothideomycetes</taxon>
        <taxon>Dothideomycetes incertae sedis</taxon>
        <taxon>Phaeotrichales</taxon>
        <taxon>Phaeotrichaceae</taxon>
        <taxon>Trichodelitschia</taxon>
    </lineage>
</organism>